<keyword evidence="2" id="KW-1185">Reference proteome</keyword>
<dbReference type="Proteomes" id="UP001497535">
    <property type="component" value="Unassembled WGS sequence"/>
</dbReference>
<accession>A0ACB0YPX3</accession>
<gene>
    <name evidence="1" type="ORF">MENTE1834_LOCUS14836</name>
</gene>
<dbReference type="EMBL" id="CAVMJV010000016">
    <property type="protein sequence ID" value="CAK5056178.1"/>
    <property type="molecule type" value="Genomic_DNA"/>
</dbReference>
<sequence>MKVSNLLLEKSNPLIEQSMTELKVQVDRRRLEAMIIGEIQGENAETFFNRVEKITGAKVYWPSRLKIKAKTKKDVVIKLIGSSLNIQKAALIISERLRVRKEKATLKMEISHCLHSQVIGRAGKNTQQIMRDTGCHIHFPDSNKVLSPTLPQAKNDQVSISGCVKDVEKARELLRASGPLTISVNIQLSLSRSVRAIQPRLDPVYLQRHFNPNNSNNDLNIQFSPCGLGPLSFGSLHFVMRSSTRNELEMLRAFGKICQLIGIFPTGEELFCYSQFEIRSSALPSLSALRWIAFRTNTQIQLNAQGLLISGPLEGIFVARKFITWHFVDRSPGLLPVSLQFEKPTEVPTPSNSLLRILERELDLQISEKRKRKMPKINNEKESGNDEREYIICTYEANLFNVYLARNKLLQLNNQNKISDSPEKSKEENADSDDQFPQDNDRAALMRSLCRESLLINQQQQQQPLISPSNFSLSVNETKGFINTNKMDWGNQLENICKLNLLEEDGEGGGPKSPDPQESPIAAGLLAGAKSVNLQKGEFRKILDRERLRLRNTAINTTNKSIFVNENNLNNKKEKLTSNDIWAIYGFSSSLPTELFSKISKNNSKNIWNEEENKIKGRPIVGRGNEEEYLNKEEEEEENKIKEENLINEKKLPPIFNENILPPPPPTSSSSQLLNSNIFSTSTETFPTKSTTNNLDNQILISEQEGDDKEENNKLKNQLIETKKATALVHPRVAALQAGEQQKRAPKFAMSAGNSCLFETSTNIITPNFSKIPNENKSSKFQLNENNNNECTQQQLLPPPSPTPPPSPQWDIRVLTEPSSVLTQLGLSEHINLFREQEIDMQAFLLLDEPCLNTLGVSTLGARKKIMHAVTKLRESARRYGIYSL</sequence>
<protein>
    <submittedName>
        <fullName evidence="1">Uncharacterized protein</fullName>
    </submittedName>
</protein>
<evidence type="ECO:0000313" key="1">
    <source>
        <dbReference type="EMBL" id="CAK5056178.1"/>
    </source>
</evidence>
<comment type="caution">
    <text evidence="1">The sequence shown here is derived from an EMBL/GenBank/DDBJ whole genome shotgun (WGS) entry which is preliminary data.</text>
</comment>
<organism evidence="1 2">
    <name type="scientific">Meloidogyne enterolobii</name>
    <name type="common">Root-knot nematode worm</name>
    <name type="synonym">Meloidogyne mayaguensis</name>
    <dbReference type="NCBI Taxonomy" id="390850"/>
    <lineage>
        <taxon>Eukaryota</taxon>
        <taxon>Metazoa</taxon>
        <taxon>Ecdysozoa</taxon>
        <taxon>Nematoda</taxon>
        <taxon>Chromadorea</taxon>
        <taxon>Rhabditida</taxon>
        <taxon>Tylenchina</taxon>
        <taxon>Tylenchomorpha</taxon>
        <taxon>Tylenchoidea</taxon>
        <taxon>Meloidogynidae</taxon>
        <taxon>Meloidogyninae</taxon>
        <taxon>Meloidogyne</taxon>
    </lineage>
</organism>
<reference evidence="1" key="1">
    <citation type="submission" date="2023-11" db="EMBL/GenBank/DDBJ databases">
        <authorList>
            <person name="Poullet M."/>
        </authorList>
    </citation>
    <scope>NUCLEOTIDE SEQUENCE</scope>
    <source>
        <strain evidence="1">E1834</strain>
    </source>
</reference>
<name>A0ACB0YPX3_MELEN</name>
<proteinExistence type="predicted"/>
<evidence type="ECO:0000313" key="2">
    <source>
        <dbReference type="Proteomes" id="UP001497535"/>
    </source>
</evidence>